<dbReference type="Gene3D" id="2.40.50.180">
    <property type="entry name" value="CheA-289, Domain 4"/>
    <property type="match status" value="1"/>
</dbReference>
<proteinExistence type="predicted"/>
<gene>
    <name evidence="2" type="ORF">GCM10023116_42760</name>
</gene>
<organism evidence="2 3">
    <name type="scientific">Kistimonas scapharcae</name>
    <dbReference type="NCBI Taxonomy" id="1036133"/>
    <lineage>
        <taxon>Bacteria</taxon>
        <taxon>Pseudomonadati</taxon>
        <taxon>Pseudomonadota</taxon>
        <taxon>Gammaproteobacteria</taxon>
        <taxon>Oceanospirillales</taxon>
        <taxon>Endozoicomonadaceae</taxon>
        <taxon>Kistimonas</taxon>
    </lineage>
</organism>
<dbReference type="InterPro" id="IPR002545">
    <property type="entry name" value="CheW-lke_dom"/>
</dbReference>
<dbReference type="SUPFAM" id="SSF50341">
    <property type="entry name" value="CheW-like"/>
    <property type="match status" value="1"/>
</dbReference>
<name>A0ABP8VAK8_9GAMM</name>
<dbReference type="Gene3D" id="2.30.30.40">
    <property type="entry name" value="SH3 Domains"/>
    <property type="match status" value="1"/>
</dbReference>
<dbReference type="RefSeq" id="WP_345198479.1">
    <property type="nucleotide sequence ID" value="NZ_BAABFL010000467.1"/>
</dbReference>
<protein>
    <submittedName>
        <fullName evidence="2">Chemotaxis protein CheW</fullName>
    </submittedName>
</protein>
<dbReference type="InterPro" id="IPR036061">
    <property type="entry name" value="CheW-like_dom_sf"/>
</dbReference>
<accession>A0ABP8VAK8</accession>
<dbReference type="SMART" id="SM00260">
    <property type="entry name" value="CheW"/>
    <property type="match status" value="1"/>
</dbReference>
<keyword evidence="3" id="KW-1185">Reference proteome</keyword>
<dbReference type="PROSITE" id="PS50851">
    <property type="entry name" value="CHEW"/>
    <property type="match status" value="1"/>
</dbReference>
<reference evidence="3" key="1">
    <citation type="journal article" date="2019" name="Int. J. Syst. Evol. Microbiol.">
        <title>The Global Catalogue of Microorganisms (GCM) 10K type strain sequencing project: providing services to taxonomists for standard genome sequencing and annotation.</title>
        <authorList>
            <consortium name="The Broad Institute Genomics Platform"/>
            <consortium name="The Broad Institute Genome Sequencing Center for Infectious Disease"/>
            <person name="Wu L."/>
            <person name="Ma J."/>
        </authorList>
    </citation>
    <scope>NUCLEOTIDE SEQUENCE [LARGE SCALE GENOMIC DNA]</scope>
    <source>
        <strain evidence="3">JCM 17805</strain>
    </source>
</reference>
<dbReference type="InterPro" id="IPR039315">
    <property type="entry name" value="CheW"/>
</dbReference>
<comment type="caution">
    <text evidence="2">The sequence shown here is derived from an EMBL/GenBank/DDBJ whole genome shotgun (WGS) entry which is preliminary data.</text>
</comment>
<dbReference type="EMBL" id="BAABFL010000467">
    <property type="protein sequence ID" value="GAA4651992.1"/>
    <property type="molecule type" value="Genomic_DNA"/>
</dbReference>
<dbReference type="Pfam" id="PF01584">
    <property type="entry name" value="CheW"/>
    <property type="match status" value="1"/>
</dbReference>
<evidence type="ECO:0000313" key="2">
    <source>
        <dbReference type="EMBL" id="GAA4651992.1"/>
    </source>
</evidence>
<evidence type="ECO:0000313" key="3">
    <source>
        <dbReference type="Proteomes" id="UP001500604"/>
    </source>
</evidence>
<evidence type="ECO:0000259" key="1">
    <source>
        <dbReference type="PROSITE" id="PS50851"/>
    </source>
</evidence>
<feature type="domain" description="CheW-like" evidence="1">
    <location>
        <begin position="31"/>
        <end position="172"/>
    </location>
</feature>
<sequence>MSTPFELLLDLDQRARANSDGLPAQQDLKQYWSGVGFSLAGERCVAPLSEVAEILHVPDSITLVPGVKSWMKGVANSRGRLLPVMDLGEFLGLEPSSASTTRRILVLEQGDLICGLIVDGVQGMQHFEADTFSDCIPASTSEALQPFLAGSYQREASYLVFSLLTLAEHASFMQVALETA</sequence>
<dbReference type="PANTHER" id="PTHR22617">
    <property type="entry name" value="CHEMOTAXIS SENSOR HISTIDINE KINASE-RELATED"/>
    <property type="match status" value="1"/>
</dbReference>
<dbReference type="PANTHER" id="PTHR22617:SF43">
    <property type="entry name" value="PROTEIN PILI"/>
    <property type="match status" value="1"/>
</dbReference>
<dbReference type="Proteomes" id="UP001500604">
    <property type="component" value="Unassembled WGS sequence"/>
</dbReference>